<proteinExistence type="predicted"/>
<name>A0A2I0KB36_PUNGR</name>
<evidence type="ECO:0000313" key="3">
    <source>
        <dbReference type="Proteomes" id="UP000233551"/>
    </source>
</evidence>
<accession>A0A2I0KB36</accession>
<gene>
    <name evidence="2" type="ORF">CRG98_014620</name>
</gene>
<evidence type="ECO:0000259" key="1">
    <source>
        <dbReference type="Pfam" id="PF25597"/>
    </source>
</evidence>
<dbReference type="InterPro" id="IPR057670">
    <property type="entry name" value="SH3_retrovirus"/>
</dbReference>
<dbReference type="PANTHER" id="PTHR42648:SF27">
    <property type="entry name" value="RNA-DIRECTED DNA POLYMERASE"/>
    <property type="match status" value="1"/>
</dbReference>
<dbReference type="AlphaFoldDB" id="A0A2I0KB36"/>
<reference evidence="2 3" key="1">
    <citation type="submission" date="2017-11" db="EMBL/GenBank/DDBJ databases">
        <title>De-novo sequencing of pomegranate (Punica granatum L.) genome.</title>
        <authorList>
            <person name="Akparov Z."/>
            <person name="Amiraslanov A."/>
            <person name="Hajiyeva S."/>
            <person name="Abbasov M."/>
            <person name="Kaur K."/>
            <person name="Hamwieh A."/>
            <person name="Solovyev V."/>
            <person name="Salamov A."/>
            <person name="Braich B."/>
            <person name="Kosarev P."/>
            <person name="Mahmoud A."/>
            <person name="Hajiyev E."/>
            <person name="Babayeva S."/>
            <person name="Izzatullayeva V."/>
            <person name="Mammadov A."/>
            <person name="Mammadov A."/>
            <person name="Sharifova S."/>
            <person name="Ojaghi J."/>
            <person name="Eynullazada K."/>
            <person name="Bayramov B."/>
            <person name="Abdulazimova A."/>
            <person name="Shahmuradov I."/>
        </authorList>
    </citation>
    <scope>NUCLEOTIDE SEQUENCE [LARGE SCALE GENOMIC DNA]</scope>
    <source>
        <strain evidence="3">cv. AG2017</strain>
        <tissue evidence="2">Leaf</tissue>
    </source>
</reference>
<evidence type="ECO:0000313" key="2">
    <source>
        <dbReference type="EMBL" id="PKI64996.1"/>
    </source>
</evidence>
<dbReference type="InterPro" id="IPR039537">
    <property type="entry name" value="Retrotran_Ty1/copia-like"/>
</dbReference>
<protein>
    <recommendedName>
        <fullName evidence="1">Retroviral polymerase SH3-like domain-containing protein</fullName>
    </recommendedName>
</protein>
<organism evidence="2 3">
    <name type="scientific">Punica granatum</name>
    <name type="common">Pomegranate</name>
    <dbReference type="NCBI Taxonomy" id="22663"/>
    <lineage>
        <taxon>Eukaryota</taxon>
        <taxon>Viridiplantae</taxon>
        <taxon>Streptophyta</taxon>
        <taxon>Embryophyta</taxon>
        <taxon>Tracheophyta</taxon>
        <taxon>Spermatophyta</taxon>
        <taxon>Magnoliopsida</taxon>
        <taxon>eudicotyledons</taxon>
        <taxon>Gunneridae</taxon>
        <taxon>Pentapetalae</taxon>
        <taxon>rosids</taxon>
        <taxon>malvids</taxon>
        <taxon>Myrtales</taxon>
        <taxon>Lythraceae</taxon>
        <taxon>Punica</taxon>
    </lineage>
</organism>
<dbReference type="Proteomes" id="UP000233551">
    <property type="component" value="Unassembled WGS sequence"/>
</dbReference>
<keyword evidence="3" id="KW-1185">Reference proteome</keyword>
<comment type="caution">
    <text evidence="2">The sequence shown here is derived from an EMBL/GenBank/DDBJ whole genome shotgun (WGS) entry which is preliminary data.</text>
</comment>
<dbReference type="PANTHER" id="PTHR42648">
    <property type="entry name" value="TRANSPOSASE, PUTATIVE-RELATED"/>
    <property type="match status" value="1"/>
</dbReference>
<feature type="domain" description="Retroviral polymerase SH3-like" evidence="1">
    <location>
        <begin position="88"/>
        <end position="142"/>
    </location>
</feature>
<dbReference type="EMBL" id="PGOL01000775">
    <property type="protein sequence ID" value="PKI64996.1"/>
    <property type="molecule type" value="Genomic_DNA"/>
</dbReference>
<sequence length="156" mass="18002">MTKAPFTEKGERASDLLALIHTDVCGPVNKLARGGYLYFITFTYDFSRYGYTVAHILNHAPSKLVEKTPYEMWHGRRPNMSFLKIWGCEAYVKKLSSDKLGPKSDKSYFVGYPKETRGYYFYNPTEGKVFVARTAVFLEKKMKMNPVFTRRLVGVQ</sequence>
<dbReference type="STRING" id="22663.A0A2I0KB36"/>
<dbReference type="Pfam" id="PF25597">
    <property type="entry name" value="SH3_retrovirus"/>
    <property type="match status" value="1"/>
</dbReference>